<dbReference type="AlphaFoldDB" id="A0A9P9GAC6"/>
<dbReference type="PANTHER" id="PTHR33112:SF16">
    <property type="entry name" value="HETEROKARYON INCOMPATIBILITY DOMAIN-CONTAINING PROTEIN"/>
    <property type="match status" value="1"/>
</dbReference>
<comment type="caution">
    <text evidence="2">The sequence shown here is derived from an EMBL/GenBank/DDBJ whole genome shotgun (WGS) entry which is preliminary data.</text>
</comment>
<sequence>MAEDIQVEKLLEDLGLYLEQESKARPEQLLTFDNPHSCEHCRDDFLQIVEKPAGIRCYQCAWSGVGMTMSPENRSCGGCGKLYENDVQRGYSAALKSGLGNAVAAARSGCLLYAHLLASLDPIDRLVRNLEKHCSGNGDTVKSLLGIATFRLFGASRSKEGVPARFVFGAHLRTGSYELPLYSLELDAWAMPGDGASKLIESRPYECDVNSNASWDFARRCLDTCRANHVRCRERLTDTKLMKLQQAGKGIGSERISLDSIPSRLLDVEGGTGGRVKLVKFDTLSSSEQEILCSSGFAALSYCWGGQQSLTLTRSQSQHLYGGFSPSELPKTIQDAVRVIQEIGLRYLWVDALCIQQDSDQDKAAEISRMETYYGSATVTICAAAASTAEQGFLFRRKSHPFAIGPFRLALRNKNGTDEGSIYLVKESEAPPEPTTTRGWTMQESFLSRRILIYSEKQLYWTCTTSTCGCGGDLISMVERVSGNHRPLVQYIQPIGDLVMLPTTNQWTYILTNYTTRHISVPSDKLLAISALISHIWEVSEERKEKPAYIAGLFVNLANGISLLDQLRWNVLDPSKSHRATVYRAPTWSWAAIEGSILNPVSEDDRLVARQPDEAVIHSYSVDLVHPNLPFGSVSGAHMVIEAKKRRLCECINVPGLPLVVRPSSRRSFSNENPGIDLLPDTEEDARTMREVIQSKCASGDEVFLLLLRASGGLVVSPTASGDMVRIGVFKIHEKGLDESNRGIVFKNCISVSMRLV</sequence>
<evidence type="ECO:0000259" key="1">
    <source>
        <dbReference type="Pfam" id="PF06985"/>
    </source>
</evidence>
<dbReference type="PANTHER" id="PTHR33112">
    <property type="entry name" value="DOMAIN PROTEIN, PUTATIVE-RELATED"/>
    <property type="match status" value="1"/>
</dbReference>
<dbReference type="EMBL" id="JAGTJS010000024">
    <property type="protein sequence ID" value="KAH7235103.1"/>
    <property type="molecule type" value="Genomic_DNA"/>
</dbReference>
<dbReference type="InterPro" id="IPR010730">
    <property type="entry name" value="HET"/>
</dbReference>
<reference evidence="2" key="1">
    <citation type="journal article" date="2021" name="Nat. Commun.">
        <title>Genetic determinants of endophytism in the Arabidopsis root mycobiome.</title>
        <authorList>
            <person name="Mesny F."/>
            <person name="Miyauchi S."/>
            <person name="Thiergart T."/>
            <person name="Pickel B."/>
            <person name="Atanasova L."/>
            <person name="Karlsson M."/>
            <person name="Huettel B."/>
            <person name="Barry K.W."/>
            <person name="Haridas S."/>
            <person name="Chen C."/>
            <person name="Bauer D."/>
            <person name="Andreopoulos W."/>
            <person name="Pangilinan J."/>
            <person name="LaButti K."/>
            <person name="Riley R."/>
            <person name="Lipzen A."/>
            <person name="Clum A."/>
            <person name="Drula E."/>
            <person name="Henrissat B."/>
            <person name="Kohler A."/>
            <person name="Grigoriev I.V."/>
            <person name="Martin F.M."/>
            <person name="Hacquard S."/>
        </authorList>
    </citation>
    <scope>NUCLEOTIDE SEQUENCE</scope>
    <source>
        <strain evidence="2">FSSC 5 MPI-SDFR-AT-0091</strain>
    </source>
</reference>
<dbReference type="OrthoDB" id="5125733at2759"/>
<dbReference type="Pfam" id="PF06985">
    <property type="entry name" value="HET"/>
    <property type="match status" value="1"/>
</dbReference>
<evidence type="ECO:0000313" key="2">
    <source>
        <dbReference type="EMBL" id="KAH7235103.1"/>
    </source>
</evidence>
<accession>A0A9P9GAC6</accession>
<name>A0A9P9GAC6_FUSSL</name>
<dbReference type="Proteomes" id="UP000736672">
    <property type="component" value="Unassembled WGS sequence"/>
</dbReference>
<keyword evidence="3" id="KW-1185">Reference proteome</keyword>
<proteinExistence type="predicted"/>
<organism evidence="2 3">
    <name type="scientific">Fusarium solani</name>
    <name type="common">Filamentous fungus</name>
    <dbReference type="NCBI Taxonomy" id="169388"/>
    <lineage>
        <taxon>Eukaryota</taxon>
        <taxon>Fungi</taxon>
        <taxon>Dikarya</taxon>
        <taxon>Ascomycota</taxon>
        <taxon>Pezizomycotina</taxon>
        <taxon>Sordariomycetes</taxon>
        <taxon>Hypocreomycetidae</taxon>
        <taxon>Hypocreales</taxon>
        <taxon>Nectriaceae</taxon>
        <taxon>Fusarium</taxon>
        <taxon>Fusarium solani species complex</taxon>
    </lineage>
</organism>
<protein>
    <submittedName>
        <fullName evidence="2">Heterokaryon incompatibility protein-domain-containing protein</fullName>
    </submittedName>
</protein>
<evidence type="ECO:0000313" key="3">
    <source>
        <dbReference type="Proteomes" id="UP000736672"/>
    </source>
</evidence>
<feature type="domain" description="Heterokaryon incompatibility" evidence="1">
    <location>
        <begin position="297"/>
        <end position="444"/>
    </location>
</feature>
<gene>
    <name evidence="2" type="ORF">B0J15DRAFT_454045</name>
</gene>